<evidence type="ECO:0000313" key="2">
    <source>
        <dbReference type="EMBL" id="CAG8586462.1"/>
    </source>
</evidence>
<dbReference type="EMBL" id="CAJVPV010005185">
    <property type="protein sequence ID" value="CAG8586462.1"/>
    <property type="molecule type" value="Genomic_DNA"/>
</dbReference>
<sequence length="325" mass="37568">MEVGNSKQPLSMQILALHGLLNITTFSKDALHVWTQQELLNIFLGPCRKLRKKRSKVQELLERLVEKKTMHSMKFHTDNKKHEVIIYWIPPLPVEKGSERDVQAMDVDQEQKVEKIDLRTPERVSKRISLGAKTQHQSMASIISKTRAKLSGLTPTSTPTGRSSPITSGKRTPLSSSRRLGKQMFKSPLVQSLSNPEIKALTEQRRQLEKNIEDNANNENLIKIWRKASQEAAEFLFSKIPKQSSFLESEGFSESWGNSNWGWDDSDESKGKQRREYSDQEDNDDEYETRRGNIEQKNTMKYMLIKMGINIDLIKWNDEDECFEE</sequence>
<name>A0A9N9C0M3_9GLOM</name>
<proteinExistence type="predicted"/>
<organism evidence="2 3">
    <name type="scientific">Acaulospora morrowiae</name>
    <dbReference type="NCBI Taxonomy" id="94023"/>
    <lineage>
        <taxon>Eukaryota</taxon>
        <taxon>Fungi</taxon>
        <taxon>Fungi incertae sedis</taxon>
        <taxon>Mucoromycota</taxon>
        <taxon>Glomeromycotina</taxon>
        <taxon>Glomeromycetes</taxon>
        <taxon>Diversisporales</taxon>
        <taxon>Acaulosporaceae</taxon>
        <taxon>Acaulospora</taxon>
    </lineage>
</organism>
<dbReference type="Gene3D" id="6.10.140.1020">
    <property type="match status" value="1"/>
</dbReference>
<protein>
    <submittedName>
        <fullName evidence="2">15238_t:CDS:1</fullName>
    </submittedName>
</protein>
<evidence type="ECO:0000313" key="3">
    <source>
        <dbReference type="Proteomes" id="UP000789342"/>
    </source>
</evidence>
<reference evidence="2" key="1">
    <citation type="submission" date="2021-06" db="EMBL/GenBank/DDBJ databases">
        <authorList>
            <person name="Kallberg Y."/>
            <person name="Tangrot J."/>
            <person name="Rosling A."/>
        </authorList>
    </citation>
    <scope>NUCLEOTIDE SEQUENCE</scope>
    <source>
        <strain evidence="2">CL551</strain>
    </source>
</reference>
<feature type="region of interest" description="Disordered" evidence="1">
    <location>
        <begin position="148"/>
        <end position="180"/>
    </location>
</feature>
<dbReference type="AlphaFoldDB" id="A0A9N9C0M3"/>
<gene>
    <name evidence="2" type="ORF">AMORRO_LOCUS7152</name>
</gene>
<keyword evidence="3" id="KW-1185">Reference proteome</keyword>
<accession>A0A9N9C0M3</accession>
<feature type="compositionally biased region" description="Low complexity" evidence="1">
    <location>
        <begin position="151"/>
        <end position="169"/>
    </location>
</feature>
<dbReference type="OrthoDB" id="27934at2759"/>
<dbReference type="Proteomes" id="UP000789342">
    <property type="component" value="Unassembled WGS sequence"/>
</dbReference>
<feature type="compositionally biased region" description="Basic and acidic residues" evidence="1">
    <location>
        <begin position="268"/>
        <end position="278"/>
    </location>
</feature>
<feature type="region of interest" description="Disordered" evidence="1">
    <location>
        <begin position="252"/>
        <end position="292"/>
    </location>
</feature>
<comment type="caution">
    <text evidence="2">The sequence shown here is derived from an EMBL/GenBank/DDBJ whole genome shotgun (WGS) entry which is preliminary data.</text>
</comment>
<evidence type="ECO:0000256" key="1">
    <source>
        <dbReference type="SAM" id="MobiDB-lite"/>
    </source>
</evidence>